<evidence type="ECO:0000313" key="1">
    <source>
        <dbReference type="Proteomes" id="UP000887579"/>
    </source>
</evidence>
<proteinExistence type="predicted"/>
<protein>
    <submittedName>
        <fullName evidence="2">Uncharacterized protein</fullName>
    </submittedName>
</protein>
<reference evidence="2" key="1">
    <citation type="submission" date="2022-11" db="UniProtKB">
        <authorList>
            <consortium name="WormBaseParasite"/>
        </authorList>
    </citation>
    <scope>IDENTIFICATION</scope>
</reference>
<accession>A0AC34F9Y1</accession>
<name>A0AC34F9Y1_9BILA</name>
<sequence>MVKCCKYFYAKNKLLIVQYPQSNGDNNLIAGINDKDIRRIPDHFNHRMWITNSFSILEFYMPNLTSTLLSKTEFCDITWLSLNEQNITWNEFLLLTSSKKITNCNLSNVEINTDKNESAFFEDVIEQLPALKWFDFVRKNGDPCITSATVSKILKLPTFINLEKLYIKNLPEAFDLAGFKPFIDSYVKTTFVIGFIPSLSEDAVKRLSKLKKEMLPPGPRRLHIDF</sequence>
<organism evidence="1 2">
    <name type="scientific">Panagrolaimus sp. ES5</name>
    <dbReference type="NCBI Taxonomy" id="591445"/>
    <lineage>
        <taxon>Eukaryota</taxon>
        <taxon>Metazoa</taxon>
        <taxon>Ecdysozoa</taxon>
        <taxon>Nematoda</taxon>
        <taxon>Chromadorea</taxon>
        <taxon>Rhabditida</taxon>
        <taxon>Tylenchina</taxon>
        <taxon>Panagrolaimomorpha</taxon>
        <taxon>Panagrolaimoidea</taxon>
        <taxon>Panagrolaimidae</taxon>
        <taxon>Panagrolaimus</taxon>
    </lineage>
</organism>
<evidence type="ECO:0000313" key="2">
    <source>
        <dbReference type="WBParaSite" id="ES5_v2.g14019.t1"/>
    </source>
</evidence>
<dbReference type="Proteomes" id="UP000887579">
    <property type="component" value="Unplaced"/>
</dbReference>
<dbReference type="WBParaSite" id="ES5_v2.g14019.t1">
    <property type="protein sequence ID" value="ES5_v2.g14019.t1"/>
    <property type="gene ID" value="ES5_v2.g14019"/>
</dbReference>